<dbReference type="PANTHER" id="PTHR47964">
    <property type="entry name" value="ATP-DEPENDENT DNA HELICASE HOMOLOG RECG, CHLOROPLASTIC"/>
    <property type="match status" value="1"/>
</dbReference>
<protein>
    <recommendedName>
        <fullName evidence="3">Helicase C-terminal domain-containing protein</fullName>
    </recommendedName>
</protein>
<dbReference type="SUPFAM" id="SSF52540">
    <property type="entry name" value="P-loop containing nucleoside triphosphate hydrolases"/>
    <property type="match status" value="1"/>
</dbReference>
<dbReference type="GO" id="GO:0003678">
    <property type="term" value="F:DNA helicase activity"/>
    <property type="evidence" value="ECO:0007669"/>
    <property type="project" value="TreeGrafter"/>
</dbReference>
<sequence>PFPVGLVHGRLPTEEKTQVMNAFRSGKIRILVATTVIEVGIDVCNADFMVIEHANRFGLSQLHQLRGRIGRAGQPSTCFAISDAKTEEAKRRLSAFVDCLDGFAIAEEDLRIRGPGDLLGTQQHGFLSKLRAVDLLHDVEIMTEARREAQLMQEEGVPEAVTQAIKRRFGEFLAWLRV</sequence>
<dbReference type="PROSITE" id="PS51194">
    <property type="entry name" value="HELICASE_CTER"/>
    <property type="match status" value="1"/>
</dbReference>
<reference evidence="4" key="1">
    <citation type="journal article" date="2014" name="Front. Microbiol.">
        <title>High frequency of phylogenetically diverse reductive dehalogenase-homologous genes in deep subseafloor sedimentary metagenomes.</title>
        <authorList>
            <person name="Kawai M."/>
            <person name="Futagami T."/>
            <person name="Toyoda A."/>
            <person name="Takaki Y."/>
            <person name="Nishi S."/>
            <person name="Hori S."/>
            <person name="Arai W."/>
            <person name="Tsubouchi T."/>
            <person name="Morono Y."/>
            <person name="Uchiyama I."/>
            <person name="Ito T."/>
            <person name="Fujiyama A."/>
            <person name="Inagaki F."/>
            <person name="Takami H."/>
        </authorList>
    </citation>
    <scope>NUCLEOTIDE SEQUENCE</scope>
    <source>
        <strain evidence="4">Expedition CK06-06</strain>
    </source>
</reference>
<gene>
    <name evidence="4" type="ORF">S01H1_42127</name>
</gene>
<dbReference type="InterPro" id="IPR047112">
    <property type="entry name" value="RecG/Mfd"/>
</dbReference>
<evidence type="ECO:0000256" key="2">
    <source>
        <dbReference type="ARBA" id="ARBA00022806"/>
    </source>
</evidence>
<dbReference type="AlphaFoldDB" id="X0UYG9"/>
<accession>X0UYG9</accession>
<evidence type="ECO:0000259" key="3">
    <source>
        <dbReference type="PROSITE" id="PS51194"/>
    </source>
</evidence>
<dbReference type="EMBL" id="BARS01026760">
    <property type="protein sequence ID" value="GAG04222.1"/>
    <property type="molecule type" value="Genomic_DNA"/>
</dbReference>
<dbReference type="InterPro" id="IPR045562">
    <property type="entry name" value="RecG_dom3_C"/>
</dbReference>
<dbReference type="Pfam" id="PF00271">
    <property type="entry name" value="Helicase_C"/>
    <property type="match status" value="1"/>
</dbReference>
<keyword evidence="2" id="KW-0347">Helicase</keyword>
<dbReference type="InterPro" id="IPR027417">
    <property type="entry name" value="P-loop_NTPase"/>
</dbReference>
<proteinExistence type="predicted"/>
<name>X0UYG9_9ZZZZ</name>
<dbReference type="GO" id="GO:0006281">
    <property type="term" value="P:DNA repair"/>
    <property type="evidence" value="ECO:0007669"/>
    <property type="project" value="InterPro"/>
</dbReference>
<keyword evidence="2" id="KW-0547">Nucleotide-binding</keyword>
<organism evidence="4">
    <name type="scientific">marine sediment metagenome</name>
    <dbReference type="NCBI Taxonomy" id="412755"/>
    <lineage>
        <taxon>unclassified sequences</taxon>
        <taxon>metagenomes</taxon>
        <taxon>ecological metagenomes</taxon>
    </lineage>
</organism>
<feature type="non-terminal residue" evidence="4">
    <location>
        <position position="1"/>
    </location>
</feature>
<evidence type="ECO:0000313" key="4">
    <source>
        <dbReference type="EMBL" id="GAG04222.1"/>
    </source>
</evidence>
<dbReference type="GO" id="GO:0016787">
    <property type="term" value="F:hydrolase activity"/>
    <property type="evidence" value="ECO:0007669"/>
    <property type="project" value="UniProtKB-KW"/>
</dbReference>
<dbReference type="PANTHER" id="PTHR47964:SF1">
    <property type="entry name" value="ATP-DEPENDENT DNA HELICASE HOMOLOG RECG, CHLOROPLASTIC"/>
    <property type="match status" value="1"/>
</dbReference>
<keyword evidence="1" id="KW-0378">Hydrolase</keyword>
<dbReference type="Gene3D" id="3.40.50.300">
    <property type="entry name" value="P-loop containing nucleotide triphosphate hydrolases"/>
    <property type="match status" value="1"/>
</dbReference>
<dbReference type="InterPro" id="IPR001650">
    <property type="entry name" value="Helicase_C-like"/>
</dbReference>
<comment type="caution">
    <text evidence="4">The sequence shown here is derived from an EMBL/GenBank/DDBJ whole genome shotgun (WGS) entry which is preliminary data.</text>
</comment>
<evidence type="ECO:0000256" key="1">
    <source>
        <dbReference type="ARBA" id="ARBA00022801"/>
    </source>
</evidence>
<feature type="domain" description="Helicase C-terminal" evidence="3">
    <location>
        <begin position="1"/>
        <end position="111"/>
    </location>
</feature>
<keyword evidence="2" id="KW-0067">ATP-binding</keyword>
<dbReference type="Pfam" id="PF19833">
    <property type="entry name" value="RecG_dom3_C"/>
    <property type="match status" value="1"/>
</dbReference>
<dbReference type="SMART" id="SM00490">
    <property type="entry name" value="HELICc"/>
    <property type="match status" value="1"/>
</dbReference>